<evidence type="ECO:0000313" key="2">
    <source>
        <dbReference type="EMBL" id="CAB1445412.1"/>
    </source>
</evidence>
<evidence type="ECO:0000313" key="3">
    <source>
        <dbReference type="Proteomes" id="UP001153269"/>
    </source>
</evidence>
<feature type="compositionally biased region" description="Polar residues" evidence="1">
    <location>
        <begin position="9"/>
        <end position="20"/>
    </location>
</feature>
<gene>
    <name evidence="2" type="ORF">PLEPLA_LOCUS33143</name>
</gene>
<organism evidence="2 3">
    <name type="scientific">Pleuronectes platessa</name>
    <name type="common">European plaice</name>
    <dbReference type="NCBI Taxonomy" id="8262"/>
    <lineage>
        <taxon>Eukaryota</taxon>
        <taxon>Metazoa</taxon>
        <taxon>Chordata</taxon>
        <taxon>Craniata</taxon>
        <taxon>Vertebrata</taxon>
        <taxon>Euteleostomi</taxon>
        <taxon>Actinopterygii</taxon>
        <taxon>Neopterygii</taxon>
        <taxon>Teleostei</taxon>
        <taxon>Neoteleostei</taxon>
        <taxon>Acanthomorphata</taxon>
        <taxon>Carangaria</taxon>
        <taxon>Pleuronectiformes</taxon>
        <taxon>Pleuronectoidei</taxon>
        <taxon>Pleuronectidae</taxon>
        <taxon>Pleuronectes</taxon>
    </lineage>
</organism>
<protein>
    <submittedName>
        <fullName evidence="2">Uncharacterized protein</fullName>
    </submittedName>
</protein>
<evidence type="ECO:0000256" key="1">
    <source>
        <dbReference type="SAM" id="MobiDB-lite"/>
    </source>
</evidence>
<dbReference type="EMBL" id="CADEAL010003657">
    <property type="protein sequence ID" value="CAB1445412.1"/>
    <property type="molecule type" value="Genomic_DNA"/>
</dbReference>
<proteinExistence type="predicted"/>
<feature type="region of interest" description="Disordered" evidence="1">
    <location>
        <begin position="95"/>
        <end position="114"/>
    </location>
</feature>
<comment type="caution">
    <text evidence="2">The sequence shown here is derived from an EMBL/GenBank/DDBJ whole genome shotgun (WGS) entry which is preliminary data.</text>
</comment>
<accession>A0A9N7V9K8</accession>
<dbReference type="Proteomes" id="UP001153269">
    <property type="component" value="Unassembled WGS sequence"/>
</dbReference>
<keyword evidence="3" id="KW-1185">Reference proteome</keyword>
<name>A0A9N7V9K8_PLEPL</name>
<reference evidence="2" key="1">
    <citation type="submission" date="2020-03" db="EMBL/GenBank/DDBJ databases">
        <authorList>
            <person name="Weist P."/>
        </authorList>
    </citation>
    <scope>NUCLEOTIDE SEQUENCE</scope>
</reference>
<sequence>MEHKARLTTGDQSLESSNLELSAKDTPHEPLQLADKKVFPSPPLYHRESIISVCLDERSHHRVNGPSGHVLSSRHKYTIFKQIFNAFHPSSIPFPKRCSPKGRRKQVIAINGSR</sequence>
<dbReference type="AlphaFoldDB" id="A0A9N7V9K8"/>
<feature type="region of interest" description="Disordered" evidence="1">
    <location>
        <begin position="1"/>
        <end position="25"/>
    </location>
</feature>